<protein>
    <recommendedName>
        <fullName evidence="2">LOB domain-containing protein</fullName>
    </recommendedName>
</protein>
<dbReference type="InterPro" id="IPR004883">
    <property type="entry name" value="LOB"/>
</dbReference>
<accession>A0A811MTC8</accession>
<proteinExistence type="inferred from homology"/>
<feature type="domain" description="LOB" evidence="2">
    <location>
        <begin position="12"/>
        <end position="111"/>
    </location>
</feature>
<dbReference type="GO" id="GO:0009755">
    <property type="term" value="P:hormone-mediated signaling pathway"/>
    <property type="evidence" value="ECO:0007669"/>
    <property type="project" value="TreeGrafter"/>
</dbReference>
<keyword evidence="4" id="KW-1185">Reference proteome</keyword>
<sequence>MPDEEEQALAGAPCGACRTLWRRCVSGCVFAPYFTADDFAAVHGVFDASNVSKMLERIELPEQRWVAAVTLVEEAKARQRDPTFGRVSYIRILQEVNDKARELVDAAREEIATEFGALAAAEPLPILGARARA</sequence>
<dbReference type="AlphaFoldDB" id="A0A811MTC8"/>
<evidence type="ECO:0000313" key="3">
    <source>
        <dbReference type="EMBL" id="CAD6213188.1"/>
    </source>
</evidence>
<dbReference type="EMBL" id="CAJGYO010000002">
    <property type="protein sequence ID" value="CAD6213188.1"/>
    <property type="molecule type" value="Genomic_DNA"/>
</dbReference>
<comment type="similarity">
    <text evidence="1">Belongs to the LOB domain-containing protein family.</text>
</comment>
<dbReference type="PROSITE" id="PS50891">
    <property type="entry name" value="LOB"/>
    <property type="match status" value="1"/>
</dbReference>
<evidence type="ECO:0000256" key="1">
    <source>
        <dbReference type="ARBA" id="ARBA00005474"/>
    </source>
</evidence>
<organism evidence="3 4">
    <name type="scientific">Miscanthus lutarioriparius</name>
    <dbReference type="NCBI Taxonomy" id="422564"/>
    <lineage>
        <taxon>Eukaryota</taxon>
        <taxon>Viridiplantae</taxon>
        <taxon>Streptophyta</taxon>
        <taxon>Embryophyta</taxon>
        <taxon>Tracheophyta</taxon>
        <taxon>Spermatophyta</taxon>
        <taxon>Magnoliopsida</taxon>
        <taxon>Liliopsida</taxon>
        <taxon>Poales</taxon>
        <taxon>Poaceae</taxon>
        <taxon>PACMAD clade</taxon>
        <taxon>Panicoideae</taxon>
        <taxon>Andropogonodae</taxon>
        <taxon>Andropogoneae</taxon>
        <taxon>Saccharinae</taxon>
        <taxon>Miscanthus</taxon>
    </lineage>
</organism>
<dbReference type="PANTHER" id="PTHR31529:SF26">
    <property type="entry name" value="LOB DOMAIN-CONTAINING PROTEIN CRL1"/>
    <property type="match status" value="1"/>
</dbReference>
<reference evidence="3" key="1">
    <citation type="submission" date="2020-10" db="EMBL/GenBank/DDBJ databases">
        <authorList>
            <person name="Han B."/>
            <person name="Lu T."/>
            <person name="Zhao Q."/>
            <person name="Huang X."/>
            <person name="Zhao Y."/>
        </authorList>
    </citation>
    <scope>NUCLEOTIDE SEQUENCE</scope>
</reference>
<gene>
    <name evidence="3" type="ORF">NCGR_LOCUS8875</name>
</gene>
<dbReference type="Pfam" id="PF03195">
    <property type="entry name" value="LOB"/>
    <property type="match status" value="1"/>
</dbReference>
<dbReference type="PANTHER" id="PTHR31529">
    <property type="entry name" value="LOB DOMAIN CONTAINING PROTEIN"/>
    <property type="match status" value="1"/>
</dbReference>
<dbReference type="GO" id="GO:0005634">
    <property type="term" value="C:nucleus"/>
    <property type="evidence" value="ECO:0007669"/>
    <property type="project" value="TreeGrafter"/>
</dbReference>
<name>A0A811MTC8_9POAL</name>
<dbReference type="GO" id="GO:0045893">
    <property type="term" value="P:positive regulation of DNA-templated transcription"/>
    <property type="evidence" value="ECO:0007669"/>
    <property type="project" value="TreeGrafter"/>
</dbReference>
<evidence type="ECO:0000259" key="2">
    <source>
        <dbReference type="PROSITE" id="PS50891"/>
    </source>
</evidence>
<dbReference type="Proteomes" id="UP000604825">
    <property type="component" value="Unassembled WGS sequence"/>
</dbReference>
<evidence type="ECO:0000313" key="4">
    <source>
        <dbReference type="Proteomes" id="UP000604825"/>
    </source>
</evidence>
<comment type="caution">
    <text evidence="3">The sequence shown here is derived from an EMBL/GenBank/DDBJ whole genome shotgun (WGS) entry which is preliminary data.</text>
</comment>